<proteinExistence type="predicted"/>
<keyword evidence="2" id="KW-1185">Reference proteome</keyword>
<accession>A0A1X9LI59</accession>
<protein>
    <submittedName>
        <fullName evidence="1">Uncharacterized protein</fullName>
    </submittedName>
</protein>
<gene>
    <name evidence="1" type="ORF">B5808_06255</name>
</gene>
<evidence type="ECO:0000313" key="1">
    <source>
        <dbReference type="EMBL" id="ARJ04864.1"/>
    </source>
</evidence>
<dbReference type="InterPro" id="IPR036691">
    <property type="entry name" value="Endo/exonu/phosph_ase_sf"/>
</dbReference>
<sequence length="327" mass="34387">MATLIDEPRQSMPTRAPRRRRSPRVGLAVTCVVLSLALALVLVAHRWIPDAGGLRLVIESGLPWLGLAIPVLLVFALLSHSKGAIAATVVPALVWAVVFIPAMLPLSWTGSPATASDTLTVASQNVEADSGTAAESATALAATGAQVIALQEMDDDARAEVDAVLDDRYAYSYGIGTVGLWSSYPIENAQMLDLGLGWQRGIAADLSTPVGLVSIYVIHAASARPDDHADRDTMLANLADYAQRDPNSRLIMMGDFNAGASDRNLSALTSQLSEPNQSGGGLGFTWPASLPLTRPDHVLARGMEATSNTTTRAGASDHLALITTFAL</sequence>
<evidence type="ECO:0000313" key="2">
    <source>
        <dbReference type="Proteomes" id="UP000192775"/>
    </source>
</evidence>
<dbReference type="InterPro" id="IPR005135">
    <property type="entry name" value="Endo/exonuclease/phosphatase"/>
</dbReference>
<reference evidence="1 2" key="1">
    <citation type="submission" date="2017-04" db="EMBL/GenBank/DDBJ databases">
        <authorList>
            <person name="Afonso C.L."/>
            <person name="Miller P.J."/>
            <person name="Scott M.A."/>
            <person name="Spackman E."/>
            <person name="Goraichik I."/>
            <person name="Dimitrov K.M."/>
            <person name="Suarez D.L."/>
            <person name="Swayne D.E."/>
        </authorList>
    </citation>
    <scope>NUCLEOTIDE SEQUENCE [LARGE SCALE GENOMIC DNA]</scope>
    <source>
        <strain evidence="2">XA(T)</strain>
    </source>
</reference>
<dbReference type="STRING" id="1619308.B5808_06255"/>
<dbReference type="GO" id="GO:0003824">
    <property type="term" value="F:catalytic activity"/>
    <property type="evidence" value="ECO:0007669"/>
    <property type="project" value="InterPro"/>
</dbReference>
<dbReference type="Gene3D" id="3.60.10.10">
    <property type="entry name" value="Endonuclease/exonuclease/phosphatase"/>
    <property type="match status" value="1"/>
</dbReference>
<dbReference type="EMBL" id="CP020715">
    <property type="protein sequence ID" value="ARJ04864.1"/>
    <property type="molecule type" value="Genomic_DNA"/>
</dbReference>
<dbReference type="SUPFAM" id="SSF56219">
    <property type="entry name" value="DNase I-like"/>
    <property type="match status" value="1"/>
</dbReference>
<dbReference type="KEGG" id="cphy:B5808_06255"/>
<dbReference type="AlphaFoldDB" id="A0A1X9LI59"/>
<name>A0A1X9LI59_9MICO</name>
<dbReference type="Proteomes" id="UP000192775">
    <property type="component" value="Chromosome"/>
</dbReference>
<dbReference type="Pfam" id="PF03372">
    <property type="entry name" value="Exo_endo_phos"/>
    <property type="match status" value="1"/>
</dbReference>
<dbReference type="RefSeq" id="WP_085019002.1">
    <property type="nucleotide sequence ID" value="NZ_BMHD01000002.1"/>
</dbReference>
<organism evidence="1 2">
    <name type="scientific">Cnuibacter physcomitrellae</name>
    <dbReference type="NCBI Taxonomy" id="1619308"/>
    <lineage>
        <taxon>Bacteria</taxon>
        <taxon>Bacillati</taxon>
        <taxon>Actinomycetota</taxon>
        <taxon>Actinomycetes</taxon>
        <taxon>Micrococcales</taxon>
        <taxon>Microbacteriaceae</taxon>
        <taxon>Cnuibacter</taxon>
    </lineage>
</organism>